<reference evidence="5 6" key="1">
    <citation type="submission" date="2020-12" db="EMBL/GenBank/DDBJ databases">
        <title>Metabolic potential, ecology and presence of endohyphal bacteria is reflected in genomic diversity of Mucoromycotina.</title>
        <authorList>
            <person name="Muszewska A."/>
            <person name="Okrasinska A."/>
            <person name="Steczkiewicz K."/>
            <person name="Drgas O."/>
            <person name="Orlowska M."/>
            <person name="Perlinska-Lenart U."/>
            <person name="Aleksandrzak-Piekarczyk T."/>
            <person name="Szatraj K."/>
            <person name="Zielenkiewicz U."/>
            <person name="Pilsyk S."/>
            <person name="Malc E."/>
            <person name="Mieczkowski P."/>
            <person name="Kruszewska J.S."/>
            <person name="Biernat P."/>
            <person name="Pawlowska J."/>
        </authorList>
    </citation>
    <scope>NUCLEOTIDE SEQUENCE [LARGE SCALE GENOMIC DNA]</scope>
    <source>
        <strain evidence="5 6">CBS 142.35</strain>
    </source>
</reference>
<protein>
    <recommendedName>
        <fullName evidence="7">WD40 repeat-like protein</fullName>
    </recommendedName>
</protein>
<proteinExistence type="predicted"/>
<feature type="repeat" description="WD" evidence="3">
    <location>
        <begin position="354"/>
        <end position="388"/>
    </location>
</feature>
<feature type="compositionally biased region" description="Acidic residues" evidence="4">
    <location>
        <begin position="696"/>
        <end position="708"/>
    </location>
</feature>
<dbReference type="Gene3D" id="2.130.10.10">
    <property type="entry name" value="YVTN repeat-like/Quinoprotein amine dehydrogenase"/>
    <property type="match status" value="1"/>
</dbReference>
<feature type="region of interest" description="Disordered" evidence="4">
    <location>
        <begin position="184"/>
        <end position="203"/>
    </location>
</feature>
<dbReference type="EMBL" id="JAEPRB010000337">
    <property type="protein sequence ID" value="KAG2217007.1"/>
    <property type="molecule type" value="Genomic_DNA"/>
</dbReference>
<keyword evidence="1 3" id="KW-0853">WD repeat</keyword>
<evidence type="ECO:0000256" key="2">
    <source>
        <dbReference type="ARBA" id="ARBA00022737"/>
    </source>
</evidence>
<dbReference type="InterPro" id="IPR015943">
    <property type="entry name" value="WD40/YVTN_repeat-like_dom_sf"/>
</dbReference>
<comment type="caution">
    <text evidence="5">The sequence shown here is derived from an EMBL/GenBank/DDBJ whole genome shotgun (WGS) entry which is preliminary data.</text>
</comment>
<dbReference type="PROSITE" id="PS50294">
    <property type="entry name" value="WD_REPEATS_REGION"/>
    <property type="match status" value="2"/>
</dbReference>
<dbReference type="SMART" id="SM00320">
    <property type="entry name" value="WD40"/>
    <property type="match status" value="6"/>
</dbReference>
<feature type="compositionally biased region" description="Basic and acidic residues" evidence="4">
    <location>
        <begin position="709"/>
        <end position="718"/>
    </location>
</feature>
<feature type="repeat" description="WD" evidence="3">
    <location>
        <begin position="314"/>
        <end position="354"/>
    </location>
</feature>
<accession>A0A8H7RTN1</accession>
<evidence type="ECO:0000256" key="1">
    <source>
        <dbReference type="ARBA" id="ARBA00022574"/>
    </source>
</evidence>
<evidence type="ECO:0008006" key="7">
    <source>
        <dbReference type="Google" id="ProtNLM"/>
    </source>
</evidence>
<feature type="compositionally biased region" description="Basic and acidic residues" evidence="4">
    <location>
        <begin position="117"/>
        <end position="129"/>
    </location>
</feature>
<evidence type="ECO:0000313" key="6">
    <source>
        <dbReference type="Proteomes" id="UP000646827"/>
    </source>
</evidence>
<evidence type="ECO:0000256" key="4">
    <source>
        <dbReference type="SAM" id="MobiDB-lite"/>
    </source>
</evidence>
<feature type="region of interest" description="Disordered" evidence="4">
    <location>
        <begin position="775"/>
        <end position="820"/>
    </location>
</feature>
<dbReference type="Pfam" id="PF00400">
    <property type="entry name" value="WD40"/>
    <property type="match status" value="3"/>
</dbReference>
<dbReference type="InterPro" id="IPR040324">
    <property type="entry name" value="WDR44/Dgr2"/>
</dbReference>
<evidence type="ECO:0000256" key="3">
    <source>
        <dbReference type="PROSITE-ProRule" id="PRU00221"/>
    </source>
</evidence>
<dbReference type="SUPFAM" id="SSF50978">
    <property type="entry name" value="WD40 repeat-like"/>
    <property type="match status" value="1"/>
</dbReference>
<dbReference type="PROSITE" id="PS50082">
    <property type="entry name" value="WD_REPEATS_2"/>
    <property type="match status" value="3"/>
</dbReference>
<feature type="compositionally biased region" description="Low complexity" evidence="4">
    <location>
        <begin position="566"/>
        <end position="588"/>
    </location>
</feature>
<organism evidence="5 6">
    <name type="scientific">Circinella minor</name>
    <dbReference type="NCBI Taxonomy" id="1195481"/>
    <lineage>
        <taxon>Eukaryota</taxon>
        <taxon>Fungi</taxon>
        <taxon>Fungi incertae sedis</taxon>
        <taxon>Mucoromycota</taxon>
        <taxon>Mucoromycotina</taxon>
        <taxon>Mucoromycetes</taxon>
        <taxon>Mucorales</taxon>
        <taxon>Lichtheimiaceae</taxon>
        <taxon>Circinella</taxon>
    </lineage>
</organism>
<keyword evidence="6" id="KW-1185">Reference proteome</keyword>
<feature type="region of interest" description="Disordered" evidence="4">
    <location>
        <begin position="79"/>
        <end position="175"/>
    </location>
</feature>
<dbReference type="InterPro" id="IPR001680">
    <property type="entry name" value="WD40_rpt"/>
</dbReference>
<evidence type="ECO:0000313" key="5">
    <source>
        <dbReference type="EMBL" id="KAG2217007.1"/>
    </source>
</evidence>
<dbReference type="AlphaFoldDB" id="A0A8H7RTN1"/>
<dbReference type="OrthoDB" id="1932312at2759"/>
<feature type="region of interest" description="Disordered" evidence="4">
    <location>
        <begin position="39"/>
        <end position="62"/>
    </location>
</feature>
<dbReference type="Proteomes" id="UP000646827">
    <property type="component" value="Unassembled WGS sequence"/>
</dbReference>
<dbReference type="PANTHER" id="PTHR14221:SF0">
    <property type="entry name" value="WD REPEAT-CONTAINING PROTEIN 44"/>
    <property type="match status" value="1"/>
</dbReference>
<name>A0A8H7RTN1_9FUNG</name>
<dbReference type="PANTHER" id="PTHR14221">
    <property type="entry name" value="WD REPEAT DOMAIN 44"/>
    <property type="match status" value="1"/>
</dbReference>
<keyword evidence="2" id="KW-0677">Repeat</keyword>
<feature type="compositionally biased region" description="Low complexity" evidence="4">
    <location>
        <begin position="153"/>
        <end position="169"/>
    </location>
</feature>
<feature type="repeat" description="WD" evidence="3">
    <location>
        <begin position="508"/>
        <end position="527"/>
    </location>
</feature>
<dbReference type="InterPro" id="IPR036322">
    <property type="entry name" value="WD40_repeat_dom_sf"/>
</dbReference>
<feature type="region of interest" description="Disordered" evidence="4">
    <location>
        <begin position="692"/>
        <end position="723"/>
    </location>
</feature>
<feature type="compositionally biased region" description="Polar residues" evidence="4">
    <location>
        <begin position="79"/>
        <end position="96"/>
    </location>
</feature>
<feature type="region of interest" description="Disordered" evidence="4">
    <location>
        <begin position="566"/>
        <end position="591"/>
    </location>
</feature>
<sequence length="820" mass="93863">MNNNNNNTPLTRKVHRNSITVGSDWRTSESRIIESTHIIQTSQSSETPRQQPLEIPSQSHRTLRSQKSILNIVSSVGNKNTTTTESRSNEHFNASLSDKKGKKSFLERIGLRRRKKTNESNNREIEEEHHHHHHDIMNSLIDDDDNLSEHTTESTSSSESTAARNSTESNRSGMLQMPNTLVNLRDHAPHSGLPVKVKSKNKASHDLSRLCLAQTLTLLPRTTNNNQTRRPSHDTLQEHSHSQSFAHGATWTMMFSKDGKYMATAGQFCNIHIWKVLDHESHSHGAKEEEDNNEVEEDEKETIHVFEDVPLREYRGHAADILDISWSKNNFIVSASMDKTVRLWHVSREECLGVFPHLDIVTSVCFHPKDDRFFLSGSLDSRLRLWSIPDKKVSFWNEVSNGNMITAVGFTLDGKTACAGSHIGQCFFYETQGLRYNTQINIRFSKRTSKKGRKITGIEAMPGMLPGEEKMLITSNDSRARLYNMRDKSLMYKYKGAQNHSMQIRATFSDDGRNIVCGSEDGSVYIWVTEPITYSPFHHWQGTEVALGQFNTEDDHLLKPSNSSIHYNNNNNNTTTTHHYGTPPSSSTRVPGWLKRNSEKQGDRLRCHSEYFEAHQHIATVATFAPVRTRQILAKSGHDIIYNHTPIDPALEDLRQRQWKAKNQEEVLLMRRSFSGNDFGSNHRLFFMHTTTEDPLSSDEEEEEEKENEDWIEKKKNDQEDEDGWNEIRDMYSYPDGHIIVSANDTGCIKVWRMDTGVYDEVLLHKQKKVKNLHHRKSNSLDYIVQPPSSSMSHKSNESSKSKTRPHLGHLFSSTGRSKS</sequence>
<gene>
    <name evidence="5" type="ORF">INT45_003080</name>
</gene>